<dbReference type="InterPro" id="IPR021731">
    <property type="entry name" value="AMIN_dom"/>
</dbReference>
<name>A0A1Y0D6A3_9GAMM</name>
<keyword evidence="6" id="KW-0574">Periplasm</keyword>
<dbReference type="InterPro" id="IPR050695">
    <property type="entry name" value="N-acetylmuramoyl_amidase_3"/>
</dbReference>
<evidence type="ECO:0000256" key="8">
    <source>
        <dbReference type="ARBA" id="ARBA00023316"/>
    </source>
</evidence>
<gene>
    <name evidence="12" type="ORF">CBP31_11005</name>
</gene>
<dbReference type="FunFam" id="3.40.630.40:FF:000001">
    <property type="entry name" value="N-acetylmuramoyl-L-alanine amidase"/>
    <property type="match status" value="1"/>
</dbReference>
<evidence type="ECO:0000313" key="12">
    <source>
        <dbReference type="EMBL" id="ART83082.1"/>
    </source>
</evidence>
<evidence type="ECO:0000313" key="13">
    <source>
        <dbReference type="Proteomes" id="UP000243937"/>
    </source>
</evidence>
<dbReference type="SMART" id="SM00257">
    <property type="entry name" value="LysM"/>
    <property type="match status" value="1"/>
</dbReference>
<dbReference type="GO" id="GO:0030288">
    <property type="term" value="C:outer membrane-bounded periplasmic space"/>
    <property type="evidence" value="ECO:0007669"/>
    <property type="project" value="TreeGrafter"/>
</dbReference>
<evidence type="ECO:0000256" key="2">
    <source>
        <dbReference type="ARBA" id="ARBA00004418"/>
    </source>
</evidence>
<proteinExistence type="inferred from homology"/>
<evidence type="ECO:0000256" key="3">
    <source>
        <dbReference type="ARBA" id="ARBA00010860"/>
    </source>
</evidence>
<dbReference type="Proteomes" id="UP000243937">
    <property type="component" value="Chromosome"/>
</dbReference>
<evidence type="ECO:0000256" key="10">
    <source>
        <dbReference type="SAM" id="SignalP"/>
    </source>
</evidence>
<evidence type="ECO:0000256" key="4">
    <source>
        <dbReference type="ARBA" id="ARBA00011901"/>
    </source>
</evidence>
<dbReference type="InterPro" id="IPR018392">
    <property type="entry name" value="LysM"/>
</dbReference>
<comment type="similarity">
    <text evidence="3">Belongs to the N-acetylmuramoyl-L-alanine amidase 3 family.</text>
</comment>
<dbReference type="SMART" id="SM00646">
    <property type="entry name" value="Ami_3"/>
    <property type="match status" value="1"/>
</dbReference>
<dbReference type="CDD" id="cd00118">
    <property type="entry name" value="LysM"/>
    <property type="match status" value="1"/>
</dbReference>
<dbReference type="OrthoDB" id="9806267at2"/>
<evidence type="ECO:0000256" key="1">
    <source>
        <dbReference type="ARBA" id="ARBA00001561"/>
    </source>
</evidence>
<feature type="signal peptide" evidence="10">
    <location>
        <begin position="1"/>
        <end position="18"/>
    </location>
</feature>
<dbReference type="InterPro" id="IPR036779">
    <property type="entry name" value="LysM_dom_sf"/>
</dbReference>
<dbReference type="InterPro" id="IPR002508">
    <property type="entry name" value="MurNAc-LAA_cat"/>
</dbReference>
<dbReference type="Pfam" id="PF01476">
    <property type="entry name" value="LysM"/>
    <property type="match status" value="1"/>
</dbReference>
<dbReference type="PANTHER" id="PTHR30404:SF6">
    <property type="entry name" value="N-ACETYLMURAMOYL-L-ALANINE AMIDASE AMIB"/>
    <property type="match status" value="1"/>
</dbReference>
<dbReference type="PANTHER" id="PTHR30404">
    <property type="entry name" value="N-ACETYLMURAMOYL-L-ALANINE AMIDASE"/>
    <property type="match status" value="1"/>
</dbReference>
<dbReference type="SUPFAM" id="SSF53187">
    <property type="entry name" value="Zn-dependent exopeptidases"/>
    <property type="match status" value="1"/>
</dbReference>
<accession>A0A1Y0D6A3</accession>
<dbReference type="KEGG" id="opf:CBP31_11005"/>
<dbReference type="PROSITE" id="PS51782">
    <property type="entry name" value="LYSM"/>
    <property type="match status" value="1"/>
</dbReference>
<feature type="chain" id="PRO_5011002280" description="N-acetylmuramoyl-L-alanine amidase AmiC" evidence="10">
    <location>
        <begin position="19"/>
        <end position="447"/>
    </location>
</feature>
<dbReference type="SUPFAM" id="SSF54106">
    <property type="entry name" value="LysM domain"/>
    <property type="match status" value="1"/>
</dbReference>
<dbReference type="GO" id="GO:0071555">
    <property type="term" value="P:cell wall organization"/>
    <property type="evidence" value="ECO:0007669"/>
    <property type="project" value="UniProtKB-KW"/>
</dbReference>
<evidence type="ECO:0000259" key="11">
    <source>
        <dbReference type="PROSITE" id="PS51782"/>
    </source>
</evidence>
<feature type="domain" description="LysM" evidence="11">
    <location>
        <begin position="401"/>
        <end position="444"/>
    </location>
</feature>
<comment type="subcellular location">
    <subcellularLocation>
        <location evidence="2">Periplasm</location>
    </subcellularLocation>
</comment>
<dbReference type="GO" id="GO:0008745">
    <property type="term" value="F:N-acetylmuramoyl-L-alanine amidase activity"/>
    <property type="evidence" value="ECO:0007669"/>
    <property type="project" value="UniProtKB-EC"/>
</dbReference>
<keyword evidence="5 10" id="KW-0732">Signal</keyword>
<dbReference type="Pfam" id="PF11741">
    <property type="entry name" value="AMIN"/>
    <property type="match status" value="1"/>
</dbReference>
<dbReference type="Gene3D" id="3.40.630.40">
    <property type="entry name" value="Zn-dependent exopeptidases"/>
    <property type="match status" value="1"/>
</dbReference>
<dbReference type="Gene3D" id="2.60.40.3500">
    <property type="match status" value="1"/>
</dbReference>
<dbReference type="Pfam" id="PF01520">
    <property type="entry name" value="Amidase_3"/>
    <property type="match status" value="1"/>
</dbReference>
<dbReference type="EMBL" id="CP021377">
    <property type="protein sequence ID" value="ART83082.1"/>
    <property type="molecule type" value="Genomic_DNA"/>
</dbReference>
<dbReference type="RefSeq" id="WP_087037241.1">
    <property type="nucleotide sequence ID" value="NZ_CP021377.1"/>
</dbReference>
<dbReference type="GO" id="GO:0009253">
    <property type="term" value="P:peptidoglycan catabolic process"/>
    <property type="evidence" value="ECO:0007669"/>
    <property type="project" value="InterPro"/>
</dbReference>
<organism evidence="12 13">
    <name type="scientific">Oceanisphaera profunda</name>
    <dbReference type="NCBI Taxonomy" id="1416627"/>
    <lineage>
        <taxon>Bacteria</taxon>
        <taxon>Pseudomonadati</taxon>
        <taxon>Pseudomonadota</taxon>
        <taxon>Gammaproteobacteria</taxon>
        <taxon>Aeromonadales</taxon>
        <taxon>Aeromonadaceae</taxon>
        <taxon>Oceanisphaera</taxon>
    </lineage>
</organism>
<dbReference type="AlphaFoldDB" id="A0A1Y0D6A3"/>
<evidence type="ECO:0000256" key="5">
    <source>
        <dbReference type="ARBA" id="ARBA00022729"/>
    </source>
</evidence>
<protein>
    <recommendedName>
        <fullName evidence="9">N-acetylmuramoyl-L-alanine amidase AmiC</fullName>
        <ecNumber evidence="4">3.5.1.28</ecNumber>
    </recommendedName>
</protein>
<keyword evidence="8" id="KW-0961">Cell wall biogenesis/degradation</keyword>
<dbReference type="EC" id="3.5.1.28" evidence="4"/>
<evidence type="ECO:0000256" key="9">
    <source>
        <dbReference type="ARBA" id="ARBA00074581"/>
    </source>
</evidence>
<evidence type="ECO:0000256" key="7">
    <source>
        <dbReference type="ARBA" id="ARBA00022801"/>
    </source>
</evidence>
<comment type="catalytic activity">
    <reaction evidence="1">
        <text>Hydrolyzes the link between N-acetylmuramoyl residues and L-amino acid residues in certain cell-wall glycopeptides.</text>
        <dbReference type="EC" id="3.5.1.28"/>
    </reaction>
</comment>
<evidence type="ECO:0000256" key="6">
    <source>
        <dbReference type="ARBA" id="ARBA00022764"/>
    </source>
</evidence>
<dbReference type="CDD" id="cd02696">
    <property type="entry name" value="MurNAc-LAA"/>
    <property type="match status" value="1"/>
</dbReference>
<sequence>MRAILVLLCFWFSVSAWANQLQSIRVWPSPDNTRLVLDMSSAPSYEYFTLQNPHRLVVDLKNTQSRVRFNSIANKSTLVTKIRDSKPEAPNSYRLVFELKSSVRPVLFPLTPAGDYGHRLVIDMPYTDGARVQQPLVQPVPPPQQAVRNTAPAGRKEVVIAIDAGHGGEDPGAIGPKKNREKHITLAISRRLADLINKEPGMRAVMTRTGDYFVNLNQRSEIARKGRADLLLSIHADSVANSGPRGASVWVLSSNRANREMAGWLEKQERQSELLGGVGEVISQTDGNPYLTRTFLDLSMDKSRADSYAISEHILSAMGKVVRLHKAKPEHASLAVLKSPDIPSLLIEAGFISNPEEERLLLTADHQQKVAQAVFNGVKSYYRQNPPSGTMMASQSTGRAQKHTVRSGESLSLIAQRYGVTMSRLKGHNSLRTDVVRIGQVLDIPGS</sequence>
<keyword evidence="13" id="KW-1185">Reference proteome</keyword>
<keyword evidence="7" id="KW-0378">Hydrolase</keyword>
<dbReference type="Gene3D" id="3.10.350.10">
    <property type="entry name" value="LysM domain"/>
    <property type="match status" value="1"/>
</dbReference>
<reference evidence="12 13" key="1">
    <citation type="journal article" date="2014" name="Int. J. Syst. Evol. Microbiol.">
        <title>Oceanisphaera profunda sp. nov., a marine bacterium isolated from deep-sea sediment, and emended description of the genus Oceanisphaera.</title>
        <authorList>
            <person name="Xu Z."/>
            <person name="Zhang X.Y."/>
            <person name="Su H.N."/>
            <person name="Yu Z.C."/>
            <person name="Liu C."/>
            <person name="Li H."/>
            <person name="Chen X.L."/>
            <person name="Song X.Y."/>
            <person name="Xie B.B."/>
            <person name="Qin Q.L."/>
            <person name="Zhou B.C."/>
            <person name="Shi M."/>
            <person name="Huang Y."/>
            <person name="Zhang Y.Z."/>
        </authorList>
    </citation>
    <scope>NUCLEOTIDE SEQUENCE [LARGE SCALE GENOMIC DNA]</scope>
    <source>
        <strain evidence="12 13">SM1222</strain>
    </source>
</reference>